<dbReference type="Proteomes" id="UP001153069">
    <property type="component" value="Unassembled WGS sequence"/>
</dbReference>
<dbReference type="GO" id="GO:0035556">
    <property type="term" value="P:intracellular signal transduction"/>
    <property type="evidence" value="ECO:0007669"/>
    <property type="project" value="InterPro"/>
</dbReference>
<keyword evidence="4" id="KW-1185">Reference proteome</keyword>
<dbReference type="SUPFAM" id="SSF46785">
    <property type="entry name" value="Winged helix' DNA-binding domain"/>
    <property type="match status" value="7"/>
</dbReference>
<dbReference type="OrthoDB" id="2133778at2759"/>
<dbReference type="InterPro" id="IPR036388">
    <property type="entry name" value="WH-like_DNA-bd_sf"/>
</dbReference>
<dbReference type="PROSITE" id="PS50186">
    <property type="entry name" value="DEP"/>
    <property type="match status" value="4"/>
</dbReference>
<dbReference type="Pfam" id="PF00610">
    <property type="entry name" value="DEP"/>
    <property type="match status" value="7"/>
</dbReference>
<name>A0A9N8H1R5_9STRA</name>
<evidence type="ECO:0000313" key="3">
    <source>
        <dbReference type="EMBL" id="CAB9497546.1"/>
    </source>
</evidence>
<feature type="domain" description="DEP" evidence="2">
    <location>
        <begin position="466"/>
        <end position="543"/>
    </location>
</feature>
<dbReference type="PANTHER" id="PTHR22829">
    <property type="entry name" value="DEP DOMAIN PROTEIN"/>
    <property type="match status" value="1"/>
</dbReference>
<dbReference type="GO" id="GO:0023051">
    <property type="term" value="P:regulation of signaling"/>
    <property type="evidence" value="ECO:0007669"/>
    <property type="project" value="TreeGrafter"/>
</dbReference>
<dbReference type="CDD" id="cd04371">
    <property type="entry name" value="DEP"/>
    <property type="match status" value="7"/>
</dbReference>
<gene>
    <name evidence="3" type="ORF">SEMRO_21_G014920.1</name>
</gene>
<evidence type="ECO:0000256" key="1">
    <source>
        <dbReference type="SAM" id="MobiDB-lite"/>
    </source>
</evidence>
<reference evidence="3" key="1">
    <citation type="submission" date="2020-06" db="EMBL/GenBank/DDBJ databases">
        <authorList>
            <consortium name="Plant Systems Biology data submission"/>
        </authorList>
    </citation>
    <scope>NUCLEOTIDE SEQUENCE</scope>
    <source>
        <strain evidence="3">D6</strain>
    </source>
</reference>
<feature type="compositionally biased region" description="Polar residues" evidence="1">
    <location>
        <begin position="1"/>
        <end position="18"/>
    </location>
</feature>
<dbReference type="InterPro" id="IPR051832">
    <property type="entry name" value="mTOR-Rac_regulators"/>
</dbReference>
<protein>
    <submittedName>
        <fullName evidence="3">Rac exchanger 2 protein</fullName>
    </submittedName>
</protein>
<evidence type="ECO:0000259" key="2">
    <source>
        <dbReference type="PROSITE" id="PS50186"/>
    </source>
</evidence>
<dbReference type="PANTHER" id="PTHR22829:SF16">
    <property type="entry name" value="PH DOMAIN-CONTAINING PROTEIN"/>
    <property type="match status" value="1"/>
</dbReference>
<feature type="domain" description="DEP" evidence="2">
    <location>
        <begin position="864"/>
        <end position="939"/>
    </location>
</feature>
<feature type="domain" description="DEP" evidence="2">
    <location>
        <begin position="748"/>
        <end position="824"/>
    </location>
</feature>
<dbReference type="Gene3D" id="1.10.10.10">
    <property type="entry name" value="Winged helix-like DNA-binding domain superfamily/Winged helix DNA-binding domain"/>
    <property type="match status" value="7"/>
</dbReference>
<accession>A0A9N8H1R5</accession>
<evidence type="ECO:0000313" key="4">
    <source>
        <dbReference type="Proteomes" id="UP001153069"/>
    </source>
</evidence>
<dbReference type="InterPro" id="IPR036390">
    <property type="entry name" value="WH_DNA-bd_sf"/>
</dbReference>
<dbReference type="EMBL" id="CAICTM010000021">
    <property type="protein sequence ID" value="CAB9497546.1"/>
    <property type="molecule type" value="Genomic_DNA"/>
</dbReference>
<feature type="region of interest" description="Disordered" evidence="1">
    <location>
        <begin position="1"/>
        <end position="20"/>
    </location>
</feature>
<feature type="region of interest" description="Disordered" evidence="1">
    <location>
        <begin position="262"/>
        <end position="292"/>
    </location>
</feature>
<proteinExistence type="predicted"/>
<dbReference type="SMART" id="SM00049">
    <property type="entry name" value="DEP"/>
    <property type="match status" value="7"/>
</dbReference>
<dbReference type="InterPro" id="IPR000591">
    <property type="entry name" value="DEP_dom"/>
</dbReference>
<feature type="domain" description="DEP" evidence="2">
    <location>
        <begin position="597"/>
        <end position="672"/>
    </location>
</feature>
<sequence length="1573" mass="180546">MSSQDTLGTSNAATPTSDESSHLEAIAAAFQDKIHQQNLIQDRKYRLQTYQNVLVGKDAVSALVEVLQERGYNDVSRDQALKLGLEINQQFQILRHVTGDHELKDEKLFYRLYRNLPSQVEQAKKEKTSWDIMDMLERNVDIQDRVYHFRTYTQCFVGREAVDVILKLKLAMSREEAVELVLDSNREVHSLEHVTRDHDFADAFLFFRFIPQNERLLNPHSERQNLGALFDALVAGDNMSEMDSSANSSFFSLEDFGLTDNGDARSDDGSLADETSSSRKARRTDSGDSVSSRMSVTSVLSLLPPHTTLEDIAKALERDLPVKDHRYRFTVYNNCFIAKDAVSYMVRVGFASSRSRAELIGRQLQSHLNLFHHVTNDHKFRDKYYFFRFTPLEKRKTLVDMSTRNSGSRISISQDVEMPSGVPMRGLPPIPSGRSLHNSQQESSKLSIAMELEAANINMEEIAVAFERGMKVKDRVYYLKTYHNAFTGPQAIKFLVKKGFAETRQDAMLLGRLLAEEYFVFEHVGNSDIELIDCPTTMYQLVGPEDRKARIEVRQQRQGEVENLDDTASDLQLLPDDKQEETQSDVDPELQKIGALFRQGVKIKHHHYHGKVYQNTFVGSQAVDFLVNSSISDSRREAVQLGRRLMHELKQFDHVTRSHDFTDDYKFYRFEEHRTTSQGKHQSRISGIVGQVLHDSSQALQGSLIGLGSSIILPSRQSMEGSNITPALSRDFSGGTDFLPLEEIARAFRKHVKVKDRRYRFSTYKDVFVGSDAVDYLVGKTTWASSRKEAVHLGRTLMGELDLFQHVTKSHTFMDDEIFYRFTDEDEESMLDRLIALTEDEGQPFVDHTGSMTPHFLISAARAMEEGLSPRMCSFRLRVYKDCLIGSEIVTFLVDQGLAKSRPEAVQLGRAVAKQFMLFYHVTMDHLLKDSNLFYRFTTRDKRGKGKWFDTTYGDMLRNKMMKAGRRKHLSVEQYWNLVAEAVDKDVWDVQSSMIGSLRSFKIESDDTEWTKRVRTFERSVSKRAEEELRRSAMQLVKPDVSRVNLWASTFIRLDPRQQIHRFYNEVAQTGACIIEKDNGGDNRESVRAVTLKDFRPLFRFLPINLASVFSVWRPTSYDAIRKMMMGDAVGKGLDIKGKSAKRGKLSGFVPFLQIGSNKHKKQVRRLSPNHMVKVFYGSECRRARDVATAELEKVLLEMIDMVKEAKKVLASGDKADKEIHNNALEIMLLDVADPTITPIDDFAPECYGIEMPERLFWEAFFVRQDCTRKPGSIYDSGRPSQPAFQDMNFGALRSKPQEGAPVPVVYQNADRDDPMNPFEMLMAYEEDGRVRPVVSDFDCFLVGTRRVQYNMPLPSDQQAVLKWCMTQIERVANRVLRDAENGAKERKPWSLMWLEILKEESSFHPDIPRFGFADPVSYSIVANAVERLTQTGAVRHGAECFNYYFPQDLDDEFLVVSESIGEGNVPWKYVGIDELQDILAAKIDEGFCFPLNPKWVVMDPGFMQLYSKLLRSPLKNVQDAMNIWFPPESGLREDIERIYEIQKQVRKLEKESEDHTYEEIPEHKKQEMMYFL</sequence>
<organism evidence="3 4">
    <name type="scientific">Seminavis robusta</name>
    <dbReference type="NCBI Taxonomy" id="568900"/>
    <lineage>
        <taxon>Eukaryota</taxon>
        <taxon>Sar</taxon>
        <taxon>Stramenopiles</taxon>
        <taxon>Ochrophyta</taxon>
        <taxon>Bacillariophyta</taxon>
        <taxon>Bacillariophyceae</taxon>
        <taxon>Bacillariophycidae</taxon>
        <taxon>Naviculales</taxon>
        <taxon>Naviculaceae</taxon>
        <taxon>Seminavis</taxon>
    </lineage>
</organism>
<comment type="caution">
    <text evidence="3">The sequence shown here is derived from an EMBL/GenBank/DDBJ whole genome shotgun (WGS) entry which is preliminary data.</text>
</comment>